<proteinExistence type="predicted"/>
<evidence type="ECO:0000313" key="8">
    <source>
        <dbReference type="WBParaSite" id="PSAMB.scaffold3787size16908.g22511.t1"/>
    </source>
</evidence>
<name>A0A914WED0_9BILA</name>
<dbReference type="AlphaFoldDB" id="A0A914WED0"/>
<dbReference type="CDD" id="cd00041">
    <property type="entry name" value="CUB"/>
    <property type="match status" value="5"/>
</dbReference>
<keyword evidence="2" id="KW-1015">Disulfide bond</keyword>
<reference evidence="8" key="1">
    <citation type="submission" date="2022-11" db="UniProtKB">
        <authorList>
            <consortium name="WormBaseParasite"/>
        </authorList>
    </citation>
    <scope>IDENTIFICATION</scope>
</reference>
<dbReference type="InterPro" id="IPR000859">
    <property type="entry name" value="CUB_dom"/>
</dbReference>
<evidence type="ECO:0000256" key="1">
    <source>
        <dbReference type="ARBA" id="ARBA00022737"/>
    </source>
</evidence>
<dbReference type="Proteomes" id="UP000887566">
    <property type="component" value="Unplaced"/>
</dbReference>
<dbReference type="PANTHER" id="PTHR24251">
    <property type="entry name" value="OVOCHYMASE-RELATED"/>
    <property type="match status" value="1"/>
</dbReference>
<evidence type="ECO:0000256" key="5">
    <source>
        <dbReference type="SAM" id="Phobius"/>
    </source>
</evidence>
<evidence type="ECO:0000313" key="7">
    <source>
        <dbReference type="Proteomes" id="UP000887566"/>
    </source>
</evidence>
<dbReference type="Gene3D" id="2.60.120.290">
    <property type="entry name" value="Spermadhesin, CUB domain"/>
    <property type="match status" value="5"/>
</dbReference>
<keyword evidence="5" id="KW-0812">Transmembrane</keyword>
<feature type="region of interest" description="Disordered" evidence="4">
    <location>
        <begin position="1"/>
        <end position="24"/>
    </location>
</feature>
<evidence type="ECO:0000256" key="4">
    <source>
        <dbReference type="SAM" id="MobiDB-lite"/>
    </source>
</evidence>
<evidence type="ECO:0000259" key="6">
    <source>
        <dbReference type="PROSITE" id="PS01180"/>
    </source>
</evidence>
<keyword evidence="1" id="KW-0677">Repeat</keyword>
<dbReference type="Pfam" id="PF00431">
    <property type="entry name" value="CUB"/>
    <property type="match status" value="5"/>
</dbReference>
<evidence type="ECO:0000256" key="3">
    <source>
        <dbReference type="PROSITE-ProRule" id="PRU00059"/>
    </source>
</evidence>
<keyword evidence="7" id="KW-1185">Reference proteome</keyword>
<feature type="domain" description="CUB" evidence="6">
    <location>
        <begin position="567"/>
        <end position="638"/>
    </location>
</feature>
<dbReference type="InterPro" id="IPR035914">
    <property type="entry name" value="Sperma_CUB_dom_sf"/>
</dbReference>
<feature type="transmembrane region" description="Helical" evidence="5">
    <location>
        <begin position="34"/>
        <end position="55"/>
    </location>
</feature>
<keyword evidence="5" id="KW-1133">Transmembrane helix</keyword>
<feature type="domain" description="CUB" evidence="6">
    <location>
        <begin position="95"/>
        <end position="207"/>
    </location>
</feature>
<protein>
    <submittedName>
        <fullName evidence="8">CUB domain-containing protein</fullName>
    </submittedName>
</protein>
<dbReference type="SMART" id="SM00042">
    <property type="entry name" value="CUB"/>
    <property type="match status" value="4"/>
</dbReference>
<evidence type="ECO:0000256" key="2">
    <source>
        <dbReference type="ARBA" id="ARBA00023157"/>
    </source>
</evidence>
<feature type="domain" description="CUB" evidence="6">
    <location>
        <begin position="329"/>
        <end position="441"/>
    </location>
</feature>
<organism evidence="7 8">
    <name type="scientific">Plectus sambesii</name>
    <dbReference type="NCBI Taxonomy" id="2011161"/>
    <lineage>
        <taxon>Eukaryota</taxon>
        <taxon>Metazoa</taxon>
        <taxon>Ecdysozoa</taxon>
        <taxon>Nematoda</taxon>
        <taxon>Chromadorea</taxon>
        <taxon>Plectida</taxon>
        <taxon>Plectina</taxon>
        <taxon>Plectoidea</taxon>
        <taxon>Plectidae</taxon>
        <taxon>Plectus</taxon>
    </lineage>
</organism>
<accession>A0A914WED0</accession>
<feature type="domain" description="CUB" evidence="6">
    <location>
        <begin position="212"/>
        <end position="324"/>
    </location>
</feature>
<sequence length="638" mass="69555">MTNFPPLSDDNGKSVPPMTKRQPNRTNKKYRWDIILICVGLILSFAAIILAIIILSKKNSPAGTQNVMSTASLPNVHTTFPTLPPPTLLPSVSVCRPTQYSGPSGVLLSPGFNTNQNYRDNLNCMCYITVPAGYTILLTVNSFITEENYDKLYIYDGSSTASLLLATWSGRVDAGRKLESSGNSLTAVFVTDASSNQAGFSISYSQSNRTLCLQPNYSGPDGVLLSPGFSTNQNYHSNMNCMYQVTVPANYMILLTVNSFVTEYNYDKLYIYDGSSTASLLLATWSGTIAAGRQLESTRNTLTAQFVTDHSTNLNGFSISYSQSNGTACLSPNYSGPDGTLLSPGFSTNQNYRDNINCMYQVTVPANYSILLTVNSFITEEKYDKLFIYDGASTSSPLLAEWSGRVDAGKKLQSSGNTLTAKFVTDASSNLAGFSIGYSQSNASLSTSVCLPSNYSGPHGVLLSPGFSTNQNYHDNINCIYQVTVPANYMILLTVNSFVTEYDYDKLYIYDGPSIASTLLAIWSGTIAATRQLESTGNTLTAKFVTDGSTNYAGFSINYSQSMRTVCLPPNYSGPDGLLLSPGFSTNQHYRNNMICMYRVSVPANYTIQLTINSFVTEYDYDRLYIYDGSSTISPLLA</sequence>
<dbReference type="WBParaSite" id="PSAMB.scaffold3787size16908.g22511.t1">
    <property type="protein sequence ID" value="PSAMB.scaffold3787size16908.g22511.t1"/>
    <property type="gene ID" value="PSAMB.scaffold3787size16908.g22511"/>
</dbReference>
<feature type="domain" description="CUB" evidence="6">
    <location>
        <begin position="450"/>
        <end position="562"/>
    </location>
</feature>
<comment type="caution">
    <text evidence="3">Lacks conserved residue(s) required for the propagation of feature annotation.</text>
</comment>
<dbReference type="SUPFAM" id="SSF49854">
    <property type="entry name" value="Spermadhesin, CUB domain"/>
    <property type="match status" value="5"/>
</dbReference>
<keyword evidence="5" id="KW-0472">Membrane</keyword>
<dbReference type="PROSITE" id="PS01180">
    <property type="entry name" value="CUB"/>
    <property type="match status" value="5"/>
</dbReference>